<proteinExistence type="predicted"/>
<accession>A0ABN9JV96</accession>
<dbReference type="EMBL" id="CAUDKV010000001">
    <property type="protein sequence ID" value="CAJ0851295.1"/>
    <property type="molecule type" value="Genomic_DNA"/>
</dbReference>
<keyword evidence="2" id="KW-1185">Reference proteome</keyword>
<evidence type="ECO:0000313" key="2">
    <source>
        <dbReference type="Proteomes" id="UP001190452"/>
    </source>
</evidence>
<evidence type="ECO:0000313" key="1">
    <source>
        <dbReference type="EMBL" id="CAJ0851295.1"/>
    </source>
</evidence>
<gene>
    <name evidence="1" type="ORF">R77569_00467</name>
</gene>
<organism evidence="1 2">
    <name type="scientific">Ralstonia mannitolilytica</name>
    <dbReference type="NCBI Taxonomy" id="105219"/>
    <lineage>
        <taxon>Bacteria</taxon>
        <taxon>Pseudomonadati</taxon>
        <taxon>Pseudomonadota</taxon>
        <taxon>Betaproteobacteria</taxon>
        <taxon>Burkholderiales</taxon>
        <taxon>Burkholderiaceae</taxon>
        <taxon>Ralstonia</taxon>
    </lineage>
</organism>
<dbReference type="RefSeq" id="WP_316896555.1">
    <property type="nucleotide sequence ID" value="NZ_CAUDKV010000001.1"/>
</dbReference>
<evidence type="ECO:0008006" key="3">
    <source>
        <dbReference type="Google" id="ProtNLM"/>
    </source>
</evidence>
<dbReference type="Proteomes" id="UP001190452">
    <property type="component" value="Unassembled WGS sequence"/>
</dbReference>
<protein>
    <recommendedName>
        <fullName evidence="3">PIN domain-containing protein</fullName>
    </recommendedName>
</protein>
<name>A0ABN9JV96_9RALS</name>
<sequence>MSNGEKGSDSTPDGPLPRYSMRSDALSWLQDLYKEGALLSQFSGLIKFRLIVDANVILKDIRWLVRNRRSDTARTNLLELLEARAVDVFAPTYLSQEVSTHIATIAAEQGLDEVAMRAHWRRFEALIEFVDVGEPPEDDGSYVDNKDVPYIELQRRLGVPIVSEDPHIRQMGGVATPASITVTLRTYARASATRLSLEVAGVTSISFGLRALGAVARRFHTYTAPTISKVPKAAWAVLAGLCCVAVLHPTSRKWLSTNLTSILDRTASGATALLPILASLQADHAAAQTIGTNALAELERMLRQYDTDDGAV</sequence>
<reference evidence="1 2" key="1">
    <citation type="submission" date="2023-07" db="EMBL/GenBank/DDBJ databases">
        <authorList>
            <person name="Peeters C."/>
        </authorList>
    </citation>
    <scope>NUCLEOTIDE SEQUENCE [LARGE SCALE GENOMIC DNA]</scope>
    <source>
        <strain evidence="1 2">R-77569</strain>
    </source>
</reference>
<comment type="caution">
    <text evidence="1">The sequence shown here is derived from an EMBL/GenBank/DDBJ whole genome shotgun (WGS) entry which is preliminary data.</text>
</comment>